<gene>
    <name evidence="1" type="ORF">BDN70DRAFT_49529</name>
</gene>
<keyword evidence="2" id="KW-1185">Reference proteome</keyword>
<dbReference type="AlphaFoldDB" id="A0A9P6CTE2"/>
<name>A0A9P6CTE2_9AGAR</name>
<comment type="caution">
    <text evidence="1">The sequence shown here is derived from an EMBL/GenBank/DDBJ whole genome shotgun (WGS) entry which is preliminary data.</text>
</comment>
<reference evidence="1" key="1">
    <citation type="submission" date="2020-11" db="EMBL/GenBank/DDBJ databases">
        <authorList>
            <consortium name="DOE Joint Genome Institute"/>
            <person name="Ahrendt S."/>
            <person name="Riley R."/>
            <person name="Andreopoulos W."/>
            <person name="Labutti K."/>
            <person name="Pangilinan J."/>
            <person name="Ruiz-Duenas F.J."/>
            <person name="Barrasa J.M."/>
            <person name="Sanchez-Garcia M."/>
            <person name="Camarero S."/>
            <person name="Miyauchi S."/>
            <person name="Serrano A."/>
            <person name="Linde D."/>
            <person name="Babiker R."/>
            <person name="Drula E."/>
            <person name="Ayuso-Fernandez I."/>
            <person name="Pacheco R."/>
            <person name="Padilla G."/>
            <person name="Ferreira P."/>
            <person name="Barriuso J."/>
            <person name="Kellner H."/>
            <person name="Castanera R."/>
            <person name="Alfaro M."/>
            <person name="Ramirez L."/>
            <person name="Pisabarro A.G."/>
            <person name="Kuo A."/>
            <person name="Tritt A."/>
            <person name="Lipzen A."/>
            <person name="He G."/>
            <person name="Yan M."/>
            <person name="Ng V."/>
            <person name="Cullen D."/>
            <person name="Martin F."/>
            <person name="Rosso M.-N."/>
            <person name="Henrissat B."/>
            <person name="Hibbett D."/>
            <person name="Martinez A.T."/>
            <person name="Grigoriev I.V."/>
        </authorList>
    </citation>
    <scope>NUCLEOTIDE SEQUENCE</scope>
    <source>
        <strain evidence="1">CIRM-BRFM 674</strain>
    </source>
</reference>
<organism evidence="1 2">
    <name type="scientific">Pholiota conissans</name>
    <dbReference type="NCBI Taxonomy" id="109636"/>
    <lineage>
        <taxon>Eukaryota</taxon>
        <taxon>Fungi</taxon>
        <taxon>Dikarya</taxon>
        <taxon>Basidiomycota</taxon>
        <taxon>Agaricomycotina</taxon>
        <taxon>Agaricomycetes</taxon>
        <taxon>Agaricomycetidae</taxon>
        <taxon>Agaricales</taxon>
        <taxon>Agaricineae</taxon>
        <taxon>Strophariaceae</taxon>
        <taxon>Pholiota</taxon>
    </lineage>
</organism>
<accession>A0A9P6CTE2</accession>
<evidence type="ECO:0000313" key="2">
    <source>
        <dbReference type="Proteomes" id="UP000807469"/>
    </source>
</evidence>
<proteinExistence type="predicted"/>
<sequence length="168" mass="18297">MKSVLELHDAIVMGALSSLRSQPTADAFPCIRPPGQFHAKAAATYSERGWRQANYDVQFFFHKPSETLERGFCPSVNTSHQSIDGRAAISRSWCCDACVCCRLIKHGTSEKAGLEARSVPAGCTAAERESGRLRLSKNCSDAPGTAVRLDNPDPCTPPLRIQNAMFVN</sequence>
<dbReference type="EMBL" id="MU155237">
    <property type="protein sequence ID" value="KAF9478327.1"/>
    <property type="molecule type" value="Genomic_DNA"/>
</dbReference>
<dbReference type="Proteomes" id="UP000807469">
    <property type="component" value="Unassembled WGS sequence"/>
</dbReference>
<evidence type="ECO:0000313" key="1">
    <source>
        <dbReference type="EMBL" id="KAF9478327.1"/>
    </source>
</evidence>
<protein>
    <submittedName>
        <fullName evidence="1">Uncharacterized protein</fullName>
    </submittedName>
</protein>